<dbReference type="Pfam" id="PF25113">
    <property type="entry name" value="TPR_ESP1_2nd"/>
    <property type="match status" value="1"/>
</dbReference>
<feature type="non-terminal residue" evidence="6">
    <location>
        <position position="1"/>
    </location>
</feature>
<dbReference type="PROSITE" id="PS51700">
    <property type="entry name" value="SEPARIN"/>
    <property type="match status" value="1"/>
</dbReference>
<keyword evidence="4" id="KW-0159">Chromosome partition</keyword>
<protein>
    <recommendedName>
        <fullName evidence="2">separase</fullName>
        <ecNumber evidence="2">3.4.22.49</ecNumber>
    </recommendedName>
</protein>
<dbReference type="EMBL" id="JBJKTR010000013">
    <property type="protein sequence ID" value="KAL3350169.1"/>
    <property type="molecule type" value="Genomic_DNA"/>
</dbReference>
<keyword evidence="3" id="KW-0378">Hydrolase</keyword>
<dbReference type="PANTHER" id="PTHR12792">
    <property type="entry name" value="EXTRA SPINDLE POLES 1-RELATED"/>
    <property type="match status" value="1"/>
</dbReference>
<comment type="caution">
    <text evidence="6">The sequence shown here is derived from an EMBL/GenBank/DDBJ whole genome shotgun (WGS) entry which is preliminary data.</text>
</comment>
<comment type="catalytic activity">
    <reaction evidence="1">
        <text>All bonds known to be hydrolyzed by this endopeptidase have arginine in P1 and an acidic residue in P4. P6 is often occupied by an acidic residue or by a hydroxy-amino-acid residue, the phosphorylation of which enhances cleavage.</text>
        <dbReference type="EC" id="3.4.22.49"/>
    </reaction>
</comment>
<dbReference type="InterPro" id="IPR056933">
    <property type="entry name" value="TPR_ESP1"/>
</dbReference>
<evidence type="ECO:0000313" key="6">
    <source>
        <dbReference type="EMBL" id="KAL3350169.1"/>
    </source>
</evidence>
<dbReference type="GO" id="GO:0016787">
    <property type="term" value="F:hydrolase activity"/>
    <property type="evidence" value="ECO:0007669"/>
    <property type="project" value="UniProtKB-KW"/>
</dbReference>
<dbReference type="InterPro" id="IPR030397">
    <property type="entry name" value="SEPARIN_core_dom"/>
</dbReference>
<evidence type="ECO:0000313" key="7">
    <source>
        <dbReference type="Proteomes" id="UP001627284"/>
    </source>
</evidence>
<dbReference type="InterPro" id="IPR056932">
    <property type="entry name" value="TPR_ESP1_2nd"/>
</dbReference>
<gene>
    <name evidence="6" type="ORF">AABB24_022931</name>
</gene>
<dbReference type="GO" id="GO:0000280">
    <property type="term" value="P:nuclear division"/>
    <property type="evidence" value="ECO:0007669"/>
    <property type="project" value="UniProtKB-ARBA"/>
</dbReference>
<evidence type="ECO:0000259" key="5">
    <source>
        <dbReference type="PROSITE" id="PS51700"/>
    </source>
</evidence>
<dbReference type="InterPro" id="IPR005314">
    <property type="entry name" value="Peptidase_C50"/>
</dbReference>
<dbReference type="GO" id="GO:0098813">
    <property type="term" value="P:nuclear chromosome segregation"/>
    <property type="evidence" value="ECO:0007669"/>
    <property type="project" value="UniProtKB-ARBA"/>
</dbReference>
<evidence type="ECO:0000256" key="1">
    <source>
        <dbReference type="ARBA" id="ARBA00000451"/>
    </source>
</evidence>
<name>A0ABD2T1U7_9SOLN</name>
<accession>A0ABD2T1U7</accession>
<reference evidence="6 7" key="1">
    <citation type="submission" date="2024-05" db="EMBL/GenBank/DDBJ databases">
        <title>De novo assembly of an allotetraploid wild potato.</title>
        <authorList>
            <person name="Hosaka A.J."/>
        </authorList>
    </citation>
    <scope>NUCLEOTIDE SEQUENCE [LARGE SCALE GENOMIC DNA]</scope>
    <source>
        <tissue evidence="6">Young leaves</tissue>
    </source>
</reference>
<proteinExistence type="predicted"/>
<dbReference type="PANTHER" id="PTHR12792:SF0">
    <property type="entry name" value="SEPARIN"/>
    <property type="match status" value="1"/>
</dbReference>
<dbReference type="Pfam" id="PF03568">
    <property type="entry name" value="Separin_C"/>
    <property type="match status" value="1"/>
</dbReference>
<dbReference type="Pfam" id="PF25110">
    <property type="entry name" value="TPR_ESP1"/>
    <property type="match status" value="1"/>
</dbReference>
<evidence type="ECO:0000256" key="4">
    <source>
        <dbReference type="ARBA" id="ARBA00022829"/>
    </source>
</evidence>
<keyword evidence="7" id="KW-1185">Reference proteome</keyword>
<evidence type="ECO:0000256" key="2">
    <source>
        <dbReference type="ARBA" id="ARBA00012489"/>
    </source>
</evidence>
<dbReference type="Proteomes" id="UP001627284">
    <property type="component" value="Unassembled WGS sequence"/>
</dbReference>
<organism evidence="6 7">
    <name type="scientific">Solanum stoloniferum</name>
    <dbReference type="NCBI Taxonomy" id="62892"/>
    <lineage>
        <taxon>Eukaryota</taxon>
        <taxon>Viridiplantae</taxon>
        <taxon>Streptophyta</taxon>
        <taxon>Embryophyta</taxon>
        <taxon>Tracheophyta</taxon>
        <taxon>Spermatophyta</taxon>
        <taxon>Magnoliopsida</taxon>
        <taxon>eudicotyledons</taxon>
        <taxon>Gunneridae</taxon>
        <taxon>Pentapetalae</taxon>
        <taxon>asterids</taxon>
        <taxon>lamiids</taxon>
        <taxon>Solanales</taxon>
        <taxon>Solanaceae</taxon>
        <taxon>Solanoideae</taxon>
        <taxon>Solaneae</taxon>
        <taxon>Solanum</taxon>
    </lineage>
</organism>
<evidence type="ECO:0000256" key="3">
    <source>
        <dbReference type="ARBA" id="ARBA00022801"/>
    </source>
</evidence>
<dbReference type="EC" id="3.4.22.49" evidence="2"/>
<feature type="domain" description="Peptidase C50" evidence="5">
    <location>
        <begin position="1949"/>
        <end position="2043"/>
    </location>
</feature>
<sequence>IQCFEEQRAVHFPARSLNILSGPLPKSPTASSPPLPCPPAAAASLMGSSTATVLLTELQSSTKFTINTYKNFSNYLHEFTTLSKPNKPSKSTDVTTIRSLAKQFLSFLNTSLSLLPKRLSESPKLPDESAPHLFDIYRLCLNCLETISSQLSCKPYTVQAQRVRYIHCLDSWGKYQEVECEGLSVLKVLRENANCKSKKEVKKSRSTQRLLPQLDEEYVDQEFALLVVEIVVTLVKCASLIQNKAVHEYDGLIDLVKEVVPWLKVLDTNAREKLHRVLVTYLNRITLIMVGDFTKFNGDLMCKFCIETLCQIKQSPLKDQLFKFARKICSSLFSQEHDEFSRIADTLKYVLDTMAAEIKVGQENTIIEILELVCYCAYKCRSVTSNVCSFLAAQLKELATHVKRYYAELTGSQDELPTDLILGLYATGLLINESCIHDSRALSLDCNDVLQKLSSLLNLSKSYFEIDSKGGNYSQKRMLYVLSYFDALRFLCQPLAEYVISARKEILSVTETGSCNTYLEIIQDVFKQYINVFLHNSTAYSKQDPCGDNNKVLLLVAVAAFTLSLSTKRDIKETVRFLKYLISSERVQANGLKYLFTSFYNIAVVLYRNKQMKEAAKALKLCCKASWNRVLCLCELFKHESDKFKNDLSEDDVIGFIDEACEKTAFLLEVLQHSGDCKVQKILIDSLKSWSAAEHLFKKLPSPISVVKQFVKMELKVNDMDIEEGTTMLYSLISPFVESNQALGIILEQELMAYRDLNVRNPRLCQEMCLKIIALLLQEVYVSKDSYLQRCRSLIVKGEVLRARGFQYLKDCIQCLSEAIATVESSLKRKNYGENLACTNSASHLAAYAYCSRALCTSEIEPDSKRLYEDIRAAARLWMSLNHCHAPDQCRMSETMLNMLHQIVDFLSLKGYLEIHPDIYEMMIQIFMKNIPLEKSVSLLWRYRRLSHALCTSPVNEMFIKTLSNHCGELSKSVEYWMKCMKESQPQLVGFQQSFFLTLALSSKVSHSNQSLFHCDITEDKVKLTASELIQAVPLSSGSAFLSAYLYYDLSERLILNGRLIEALAYAKEAHRLRSKLLQENFQYQIEQQGEVYGLTKFQIYDSVAAKAWFPGSVSFDFDSSTLTPSNILQCYLESVLQVGTVHEMLGNGTEAKTLLVWGKDISCFQSLPLFIISFCCMLGKLYAKQHLLELAEKELNTAKQTLAENYDDISCLKCRIILEVSIDLLLGDLWRRQHCNTTSTVEFVSSVKEKYKSSFEKLNNFGWEDSVGCSLGASSQHTKHQATYSFANGSTDPSDLKEFPSQDKLEKAVEGRRTRKTKKESEHNLRMTRSRYHSMKKCESSMDDEHDNDAEDISCMCYKLKCWHHLHLEILRSGSLSNFVYLKWELVRRQLSLRLLTTTEKCLCLSGDSHEAQKLVLQSLSLFSSDPSCPKYSSLPLMSLVDQMGLNIWAVELAVDHSVILYRICYSILNSYTCKGTRKVSCKECRNFSCIKLSKVIGWLKLAFILSREIPLLSQKFSRLLAAVYVLSTSVKSFSIAPSKAISESQWASFFHQASIGTHLNQHFFSFPLKKQKAEHDVDYEGSCSSRQPYLGSEELNMLRIAPESVEDLEDFVSKYFESLPSCTIVCLSLLGRSVSSLLTELLHSPYPIQSWVLLSRMSSTSQPITVLLPVHSILNEAADDVAEFTSSFSFEVKDKHWHCPWVSSVIDDVAPVFRDILENNYLSSSVHLLEDTTESRSSWWKWRKQLDKRLANFLRNLEDSWLGPWRCLLLGELSECELLDSLVKKLYDHFRCKAGADVHESLLKVILGGAKYACEKENCISQMVINKGCHLHGGGHGNSKVLCKTSTEVESLCDSVYKSIIDKAQEIEETESMSRRPVILVLDLEVQMLPWENLPVLRNQQVYRMPSVSSIRATLIKCCQDQQQVQRGGSPMKQGVPSSPSIPLIDPLDSYYLLNPSGDLSSTQSEFENWFRDQDFEGKCGTAPAVEELAEALKSHDLFIYFGHGSGAQYIPEHEVKKLESCAATLLMGCSSGSLYLHGCYAPRGAPLCYLFAGSPVIVANLWEVTDKDIDRFGKSMLDAILRERSIVSFRCDQCDTLSDKLESLKISDRKRSERVKTKKDTTAEMCTNNISTNHCNHRPKIGSFMGQAREACTLPFLIGAAPVCYGVPTGIISKKDL</sequence>